<sequence>ELFFQDEAAETHSRSVGWLVSLHLFHMVPGRKLNGNGPAQAPGSVPRGQ</sequence>
<dbReference type="EMBL" id="UINC01092170">
    <property type="protein sequence ID" value="SVC45527.1"/>
    <property type="molecule type" value="Genomic_DNA"/>
</dbReference>
<name>A0A382MCU0_9ZZZZ</name>
<proteinExistence type="predicted"/>
<evidence type="ECO:0000313" key="1">
    <source>
        <dbReference type="EMBL" id="SVC45527.1"/>
    </source>
</evidence>
<protein>
    <submittedName>
        <fullName evidence="1">Uncharacterized protein</fullName>
    </submittedName>
</protein>
<accession>A0A382MCU0</accession>
<organism evidence="1">
    <name type="scientific">marine metagenome</name>
    <dbReference type="NCBI Taxonomy" id="408172"/>
    <lineage>
        <taxon>unclassified sequences</taxon>
        <taxon>metagenomes</taxon>
        <taxon>ecological metagenomes</taxon>
    </lineage>
</organism>
<feature type="non-terminal residue" evidence="1">
    <location>
        <position position="1"/>
    </location>
</feature>
<dbReference type="AlphaFoldDB" id="A0A382MCU0"/>
<reference evidence="1" key="1">
    <citation type="submission" date="2018-05" db="EMBL/GenBank/DDBJ databases">
        <authorList>
            <person name="Lanie J.A."/>
            <person name="Ng W.-L."/>
            <person name="Kazmierczak K.M."/>
            <person name="Andrzejewski T.M."/>
            <person name="Davidsen T.M."/>
            <person name="Wayne K.J."/>
            <person name="Tettelin H."/>
            <person name="Glass J.I."/>
            <person name="Rusch D."/>
            <person name="Podicherti R."/>
            <person name="Tsui H.-C.T."/>
            <person name="Winkler M.E."/>
        </authorList>
    </citation>
    <scope>NUCLEOTIDE SEQUENCE</scope>
</reference>
<gene>
    <name evidence="1" type="ORF">METZ01_LOCUS298381</name>
</gene>